<feature type="region of interest" description="Disordered" evidence="2">
    <location>
        <begin position="56"/>
        <end position="81"/>
    </location>
</feature>
<dbReference type="InterPro" id="IPR004088">
    <property type="entry name" value="KH_dom_type_1"/>
</dbReference>
<dbReference type="CDD" id="cd00105">
    <property type="entry name" value="KH-I"/>
    <property type="match status" value="1"/>
</dbReference>
<evidence type="ECO:0000313" key="5">
    <source>
        <dbReference type="Proteomes" id="UP001176961"/>
    </source>
</evidence>
<dbReference type="Proteomes" id="UP001176961">
    <property type="component" value="Unassembled WGS sequence"/>
</dbReference>
<dbReference type="Pfam" id="PF10469">
    <property type="entry name" value="AKAP7_NLS"/>
    <property type="match status" value="1"/>
</dbReference>
<dbReference type="Pfam" id="PF00013">
    <property type="entry name" value="KH_1"/>
    <property type="match status" value="1"/>
</dbReference>
<comment type="caution">
    <text evidence="4">The sequence shown here is derived from an EMBL/GenBank/DDBJ whole genome shotgun (WGS) entry which is preliminary data.</text>
</comment>
<dbReference type="PROSITE" id="PS50084">
    <property type="entry name" value="KH_TYPE_1"/>
    <property type="match status" value="1"/>
</dbReference>
<dbReference type="Gene3D" id="3.30.1370.10">
    <property type="entry name" value="K Homology domain, type 1"/>
    <property type="match status" value="1"/>
</dbReference>
<keyword evidence="5" id="KW-1185">Reference proteome</keyword>
<evidence type="ECO:0000256" key="2">
    <source>
        <dbReference type="SAM" id="MobiDB-lite"/>
    </source>
</evidence>
<sequence length="376" mass="42285">MTSFPLYAETYRIGNRVYRRNEYKGSTRSNVAETGDTPDMYADEFEDDGPCAIEATPAIDPKLPDEVEPSSEPARKTCDSDPRITYEGGKYMAEIYVPSAFHGKLVGMRGSMRREIEESTECRLTIPRKGQKGNVEIKSFVGLENVQRCLDRLELLISEARRSAPLTHFIAIPCATPEIVQAFEMFKEAVIANERIPEETRNPALFIAPLKLHITVCVLWLFDEEEEKKAADIIAGCREEIIAALPKIPFEAEVNGVETFEDDPSNVKVIYGGIHSPVLQNVCDLLRKKLVKAGMSPSKEKSVSTLDSSVQMHITLMKSGYVDPEKPKAFDAKVILEEYKDYHFGTFTFDKICVCTMHTVDSKTGFYEQCYETSLC</sequence>
<dbReference type="GO" id="GO:0006355">
    <property type="term" value="P:regulation of DNA-templated transcription"/>
    <property type="evidence" value="ECO:0007669"/>
    <property type="project" value="TreeGrafter"/>
</dbReference>
<dbReference type="GO" id="GO:0005634">
    <property type="term" value="C:nucleus"/>
    <property type="evidence" value="ECO:0007669"/>
    <property type="project" value="TreeGrafter"/>
</dbReference>
<dbReference type="InterPro" id="IPR036612">
    <property type="entry name" value="KH_dom_type_1_sf"/>
</dbReference>
<dbReference type="SMART" id="SM00322">
    <property type="entry name" value="KH"/>
    <property type="match status" value="1"/>
</dbReference>
<feature type="domain" description="K Homology" evidence="3">
    <location>
        <begin position="89"/>
        <end position="158"/>
    </location>
</feature>
<dbReference type="GO" id="GO:0006307">
    <property type="term" value="P:DNA alkylation repair"/>
    <property type="evidence" value="ECO:0007669"/>
    <property type="project" value="InterPro"/>
</dbReference>
<name>A0AA36MBZ2_CYLNA</name>
<dbReference type="GO" id="GO:0003723">
    <property type="term" value="F:RNA binding"/>
    <property type="evidence" value="ECO:0007669"/>
    <property type="project" value="UniProtKB-UniRule"/>
</dbReference>
<evidence type="ECO:0000259" key="3">
    <source>
        <dbReference type="SMART" id="SM00322"/>
    </source>
</evidence>
<organism evidence="4 5">
    <name type="scientific">Cylicocyclus nassatus</name>
    <name type="common">Nematode worm</name>
    <dbReference type="NCBI Taxonomy" id="53992"/>
    <lineage>
        <taxon>Eukaryota</taxon>
        <taxon>Metazoa</taxon>
        <taxon>Ecdysozoa</taxon>
        <taxon>Nematoda</taxon>
        <taxon>Chromadorea</taxon>
        <taxon>Rhabditida</taxon>
        <taxon>Rhabditina</taxon>
        <taxon>Rhabditomorpha</taxon>
        <taxon>Strongyloidea</taxon>
        <taxon>Strongylidae</taxon>
        <taxon>Cylicocyclus</taxon>
    </lineage>
</organism>
<dbReference type="Gene3D" id="3.90.1140.10">
    <property type="entry name" value="Cyclic phosphodiesterase"/>
    <property type="match status" value="1"/>
</dbReference>
<protein>
    <recommendedName>
        <fullName evidence="3">K Homology domain-containing protein</fullName>
    </recommendedName>
</protein>
<accession>A0AA36MBZ2</accession>
<dbReference type="PANTHER" id="PTHR13360:SF1">
    <property type="entry name" value="ACTIVATING SIGNAL COINTEGRATOR 1 COMPLEX SUBUNIT 1"/>
    <property type="match status" value="1"/>
</dbReference>
<dbReference type="InterPro" id="IPR004087">
    <property type="entry name" value="KH_dom"/>
</dbReference>
<feature type="region of interest" description="Disordered" evidence="2">
    <location>
        <begin position="28"/>
        <end position="47"/>
    </location>
</feature>
<dbReference type="InterPro" id="IPR009097">
    <property type="entry name" value="Cyclic_Pdiesterase"/>
</dbReference>
<dbReference type="AlphaFoldDB" id="A0AA36MBZ2"/>
<proteinExistence type="predicted"/>
<dbReference type="SUPFAM" id="SSF54791">
    <property type="entry name" value="Eukaryotic type KH-domain (KH-domain type I)"/>
    <property type="match status" value="1"/>
</dbReference>
<gene>
    <name evidence="4" type="ORF">CYNAS_LOCUS16741</name>
</gene>
<evidence type="ECO:0000256" key="1">
    <source>
        <dbReference type="PROSITE-ProRule" id="PRU00117"/>
    </source>
</evidence>
<dbReference type="InterPro" id="IPR009210">
    <property type="entry name" value="ASCC1"/>
</dbReference>
<evidence type="ECO:0000313" key="4">
    <source>
        <dbReference type="EMBL" id="CAJ0604758.1"/>
    </source>
</evidence>
<dbReference type="SUPFAM" id="SSF55144">
    <property type="entry name" value="LigT-like"/>
    <property type="match status" value="1"/>
</dbReference>
<dbReference type="EMBL" id="CATQJL010000316">
    <property type="protein sequence ID" value="CAJ0604758.1"/>
    <property type="molecule type" value="Genomic_DNA"/>
</dbReference>
<keyword evidence="1" id="KW-0694">RNA-binding</keyword>
<reference evidence="4" key="1">
    <citation type="submission" date="2023-07" db="EMBL/GenBank/DDBJ databases">
        <authorList>
            <consortium name="CYATHOMIX"/>
        </authorList>
    </citation>
    <scope>NUCLEOTIDE SEQUENCE</scope>
    <source>
        <strain evidence="4">N/A</strain>
    </source>
</reference>
<dbReference type="PANTHER" id="PTHR13360">
    <property type="entry name" value="ACTIVATING SIGNAL COINTEGRATOR 1 COMPLEX SUBUNIT 1"/>
    <property type="match status" value="1"/>
</dbReference>
<dbReference type="InterPro" id="IPR019510">
    <property type="entry name" value="AKAP7-like_phosphoesterase"/>
</dbReference>